<dbReference type="InParanoid" id="A0A1Q3D353"/>
<reference evidence="3" key="1">
    <citation type="submission" date="2016-04" db="EMBL/GenBank/DDBJ databases">
        <title>Cephalotus genome sequencing.</title>
        <authorList>
            <person name="Fukushima K."/>
            <person name="Hasebe M."/>
            <person name="Fang X."/>
        </authorList>
    </citation>
    <scope>NUCLEOTIDE SEQUENCE [LARGE SCALE GENOMIC DNA]</scope>
    <source>
        <strain evidence="3">cv. St1</strain>
    </source>
</reference>
<feature type="non-terminal residue" evidence="2">
    <location>
        <position position="1"/>
    </location>
</feature>
<comment type="caution">
    <text evidence="2">The sequence shown here is derived from an EMBL/GenBank/DDBJ whole genome shotgun (WGS) entry which is preliminary data.</text>
</comment>
<name>A0A1Q3D353_CEPFO</name>
<proteinExistence type="predicted"/>
<feature type="domain" description="Tf2-1-like SH3-like" evidence="1">
    <location>
        <begin position="26"/>
        <end position="87"/>
    </location>
</feature>
<evidence type="ECO:0000313" key="3">
    <source>
        <dbReference type="Proteomes" id="UP000187406"/>
    </source>
</evidence>
<dbReference type="EMBL" id="BDDD01004087">
    <property type="protein sequence ID" value="GAV86899.1"/>
    <property type="molecule type" value="Genomic_DNA"/>
</dbReference>
<dbReference type="InterPro" id="IPR056924">
    <property type="entry name" value="SH3_Tf2-1"/>
</dbReference>
<organism evidence="2 3">
    <name type="scientific">Cephalotus follicularis</name>
    <name type="common">Albany pitcher plant</name>
    <dbReference type="NCBI Taxonomy" id="3775"/>
    <lineage>
        <taxon>Eukaryota</taxon>
        <taxon>Viridiplantae</taxon>
        <taxon>Streptophyta</taxon>
        <taxon>Embryophyta</taxon>
        <taxon>Tracheophyta</taxon>
        <taxon>Spermatophyta</taxon>
        <taxon>Magnoliopsida</taxon>
        <taxon>eudicotyledons</taxon>
        <taxon>Gunneridae</taxon>
        <taxon>Pentapetalae</taxon>
        <taxon>rosids</taxon>
        <taxon>fabids</taxon>
        <taxon>Oxalidales</taxon>
        <taxon>Cephalotaceae</taxon>
        <taxon>Cephalotus</taxon>
    </lineage>
</organism>
<keyword evidence="3" id="KW-1185">Reference proteome</keyword>
<dbReference type="Pfam" id="PF24626">
    <property type="entry name" value="SH3_Tf2-1"/>
    <property type="match status" value="1"/>
</dbReference>
<dbReference type="Proteomes" id="UP000187406">
    <property type="component" value="Unassembled WGS sequence"/>
</dbReference>
<evidence type="ECO:0000313" key="2">
    <source>
        <dbReference type="EMBL" id="GAV86899.1"/>
    </source>
</evidence>
<dbReference type="OrthoDB" id="1935586at2759"/>
<evidence type="ECO:0000259" key="1">
    <source>
        <dbReference type="Pfam" id="PF24626"/>
    </source>
</evidence>
<dbReference type="AlphaFoldDB" id="A0A1Q3D353"/>
<sequence>RKLNMSSVDYKLVVDVHCKNKEFNVGDHVMVRVRLGRYPKHSFKKLHAGALDPFPILKKFGYNAYMLDLSDHMNISHVFNVEDLTLYRGAFEPPVLHDGVSAGSVTRPLPLPTQPID</sequence>
<accession>A0A1Q3D353</accession>
<gene>
    <name evidence="2" type="ORF">CFOL_v3_30325</name>
</gene>
<protein>
    <recommendedName>
        <fullName evidence="1">Tf2-1-like SH3-like domain-containing protein</fullName>
    </recommendedName>
</protein>